<proteinExistence type="predicted"/>
<reference evidence="1 2" key="1">
    <citation type="submission" date="2020-07" db="EMBL/GenBank/DDBJ databases">
        <title>Genomic Encyclopedia of Type Strains, Phase IV (KMG-V): Genome sequencing to study the core and pangenomes of soil and plant-associated prokaryotes.</title>
        <authorList>
            <person name="Whitman W."/>
        </authorList>
    </citation>
    <scope>NUCLEOTIDE SEQUENCE [LARGE SCALE GENOMIC DNA]</scope>
    <source>
        <strain evidence="1 2">RH2WT43</strain>
    </source>
</reference>
<organism evidence="1 2">
    <name type="scientific">Dokdonella fugitiva</name>
    <dbReference type="NCBI Taxonomy" id="328517"/>
    <lineage>
        <taxon>Bacteria</taxon>
        <taxon>Pseudomonadati</taxon>
        <taxon>Pseudomonadota</taxon>
        <taxon>Gammaproteobacteria</taxon>
        <taxon>Lysobacterales</taxon>
        <taxon>Rhodanobacteraceae</taxon>
        <taxon>Dokdonella</taxon>
    </lineage>
</organism>
<dbReference type="RefSeq" id="WP_182531113.1">
    <property type="nucleotide sequence ID" value="NZ_JACGXL010000003.1"/>
</dbReference>
<protein>
    <submittedName>
        <fullName evidence="1">Uncharacterized protein</fullName>
    </submittedName>
</protein>
<dbReference type="Proteomes" id="UP000550401">
    <property type="component" value="Unassembled WGS sequence"/>
</dbReference>
<evidence type="ECO:0000313" key="1">
    <source>
        <dbReference type="EMBL" id="MBA8888041.1"/>
    </source>
</evidence>
<comment type="caution">
    <text evidence="1">The sequence shown here is derived from an EMBL/GenBank/DDBJ whole genome shotgun (WGS) entry which is preliminary data.</text>
</comment>
<dbReference type="AlphaFoldDB" id="A0A839F792"/>
<accession>A0A839F792</accession>
<sequence>MALLSLGLGAAGTAGALGVRVESSVKDGRPHLQIGILGQAPANCKPSVDHVTIDRQDIAVTLHSPKTGCWANHASAYVLHVDPAAAGAAMAFGNVYRVSVFSDAGDTPGLVAFRVLDANADPNAIATNAVQPENGFWWSEGAVETGPASRSTGMSLEAQGDQLAVSVFGFGDTGSPLWYFGSARQQGRIAVVPLLELRNGDPLFSPTGSRPSAIDGLRLELEFISPARARAWLVRSDDRRDIAVRAFTLARSTFSKIDARVDWNGRWVLVGDDATGLREFEFAAPTRQDADTLRFYDAGGATLECRANAAASTPDLCTLSNGASPIAEFNQIGLDRLDGRDANGARVRLMRVSRP</sequence>
<gene>
    <name evidence="1" type="ORF">FHW12_002265</name>
</gene>
<dbReference type="EMBL" id="JACGXL010000003">
    <property type="protein sequence ID" value="MBA8888041.1"/>
    <property type="molecule type" value="Genomic_DNA"/>
</dbReference>
<name>A0A839F792_9GAMM</name>
<keyword evidence="2" id="KW-1185">Reference proteome</keyword>
<evidence type="ECO:0000313" key="2">
    <source>
        <dbReference type="Proteomes" id="UP000550401"/>
    </source>
</evidence>